<gene>
    <name evidence="2" type="ORF">L4923_21715</name>
</gene>
<dbReference type="NCBIfam" id="TIGR04393">
    <property type="entry name" value="rpt_T5SS_PEPC"/>
    <property type="match status" value="6"/>
</dbReference>
<dbReference type="EMBL" id="JAKREW010000027">
    <property type="protein sequence ID" value="MCG7507658.1"/>
    <property type="molecule type" value="Genomic_DNA"/>
</dbReference>
<dbReference type="InterPro" id="IPR006315">
    <property type="entry name" value="OM_autotransptr_brl_dom"/>
</dbReference>
<dbReference type="InterPro" id="IPR011050">
    <property type="entry name" value="Pectin_lyase_fold/virulence"/>
</dbReference>
<protein>
    <submittedName>
        <fullName evidence="2">Autotransporter domain-containing protein</fullName>
    </submittedName>
</protein>
<dbReference type="InterPro" id="IPR005546">
    <property type="entry name" value="Autotransporte_beta"/>
</dbReference>
<dbReference type="SUPFAM" id="SSF51126">
    <property type="entry name" value="Pectin lyase-like"/>
    <property type="match status" value="1"/>
</dbReference>
<dbReference type="Gene3D" id="2.40.128.130">
    <property type="entry name" value="Autotransporter beta-domain"/>
    <property type="match status" value="1"/>
</dbReference>
<dbReference type="SMART" id="SM00869">
    <property type="entry name" value="Autotransporter"/>
    <property type="match status" value="1"/>
</dbReference>
<proteinExistence type="predicted"/>
<dbReference type="InterPro" id="IPR036709">
    <property type="entry name" value="Autotransporte_beta_dom_sf"/>
</dbReference>
<evidence type="ECO:0000259" key="1">
    <source>
        <dbReference type="PROSITE" id="PS51208"/>
    </source>
</evidence>
<dbReference type="Proteomes" id="UP001201701">
    <property type="component" value="Unassembled WGS sequence"/>
</dbReference>
<feature type="domain" description="Autotransporter" evidence="1">
    <location>
        <begin position="808"/>
        <end position="1082"/>
    </location>
</feature>
<organism evidence="2 3">
    <name type="scientific">Mesorhizobium retamae</name>
    <dbReference type="NCBI Taxonomy" id="2912854"/>
    <lineage>
        <taxon>Bacteria</taxon>
        <taxon>Pseudomonadati</taxon>
        <taxon>Pseudomonadota</taxon>
        <taxon>Alphaproteobacteria</taxon>
        <taxon>Hyphomicrobiales</taxon>
        <taxon>Phyllobacteriaceae</taxon>
        <taxon>Mesorhizobium</taxon>
    </lineage>
</organism>
<evidence type="ECO:0000313" key="3">
    <source>
        <dbReference type="Proteomes" id="UP001201701"/>
    </source>
</evidence>
<evidence type="ECO:0000313" key="2">
    <source>
        <dbReference type="EMBL" id="MCG7507658.1"/>
    </source>
</evidence>
<comment type="caution">
    <text evidence="2">The sequence shown here is derived from an EMBL/GenBank/DDBJ whole genome shotgun (WGS) entry which is preliminary data.</text>
</comment>
<name>A0ABS9QLE4_9HYPH</name>
<dbReference type="Pfam" id="PF03797">
    <property type="entry name" value="Autotransporter"/>
    <property type="match status" value="1"/>
</dbReference>
<dbReference type="RefSeq" id="WP_239369011.1">
    <property type="nucleotide sequence ID" value="NZ_JAKREW010000027.1"/>
</dbReference>
<dbReference type="SUPFAM" id="SSF103515">
    <property type="entry name" value="Autotransporter"/>
    <property type="match status" value="1"/>
</dbReference>
<sequence>MTQQCPAIEPARALTRACPGDHAALLFGAARRTVLLATTVLAVVTLSAVPASAQTAWTGPNSPDWFDPGNWSAGVPNNALSAEIDTVANYLPFIGGPAQALNTFVGLSSHGVLTIYGGSLANERGIIGHNANSLGGVNVIGNGSSWTNSVYLIVGNFGQGSLSVADGGAVSANDAYVGLGANASGFAAITGADALLTVTGGFVIGNSGFGTVNIDTGGKVVSSGADIGYFAGSLGTVNVTGNGSLWESQGILTVGKAGEAAVNVLDGGGINSEHSLLAEEASSTVDVFVGGPGAKWTTTGNFMAGIGGEADVVIHGGGLVEATSSVIGLDTGSSGLVVVTDAGSAFSIGSGIHVGGSGEGGLVAIAGGVVHSSEAMLANGQASFGGALISGTGSAWSIGGKLVVANSGSAELHVEDGGLLISAGAEIGRFSAGVGSASITGTGSIWNNSGDLHVAGEGKGELSIAEDALVKVTGTAFIGAAAGSFGIVNIGAALGLAPLSPGKLDTSKVVFGQGNGALVFNHTATDYLFAPAIEGAGTIALLSGRTTLSADSSEFTGQAIVDGGATLAVNGRLGGALHVLTGGKLMGSGTVGSTSIASGGIVAPGNSIGTLNVAGDVTFNAGSIYEVEVDPAGTDADLIHATGKAILNGGTVTHVGLGGTYKPFATYEIVTADSGVSGTFAGATSDFAFLDPMLTYDPDSVFLTLVRNDTSFCAIGVTANQCATGTGVESLGAGSQLYDSVVMLDEATARNAFDQLSGEIHASIKGAMLEDSRFVRDSANARIRAAFQDGPVPSRHSLGEDAATSVTTGGEQPAAWVHAFGAWGQFEGDGNAAEFDRNIGGVLIGADAAAFENWRLGVLAGYSHSTFDGDARASSGSSDSYNLGLYGGRQWGALGLRAGAAYTWHSVETSRSVSFPGFADQLSTDYNAATAQAFGELGYKIDRGPVAFEPFANLAYVNVRTDSFEETGGAAALASGSSTTDATFTTLGLRASTVFGPGDIKATGMLGWRHAFGDRAPASTFAFAGGDAFTIAGVPIARDAAVVEAGLDFALSPAARLSVSYNGQFGSALSDHSAKANLAVRF</sequence>
<dbReference type="InterPro" id="IPR030895">
    <property type="entry name" value="T5SS_PEPC_rpt"/>
</dbReference>
<reference evidence="2 3" key="1">
    <citation type="submission" date="2022-02" db="EMBL/GenBank/DDBJ databases">
        <title>Draft genome sequence of Mezorhizobium retamae strain IRAMC:0171 isolated from Retama raetam nodules.</title>
        <authorList>
            <person name="Bengaied R."/>
            <person name="Sbissi I."/>
            <person name="Huber K."/>
            <person name="Ghodbane F."/>
            <person name="Nouioui I."/>
            <person name="Tarhouni M."/>
            <person name="Gtari M."/>
        </authorList>
    </citation>
    <scope>NUCLEOTIDE SEQUENCE [LARGE SCALE GENOMIC DNA]</scope>
    <source>
        <strain evidence="2 3">IRAMC:0171</strain>
    </source>
</reference>
<accession>A0ABS9QLE4</accession>
<dbReference type="PROSITE" id="PS51208">
    <property type="entry name" value="AUTOTRANSPORTER"/>
    <property type="match status" value="1"/>
</dbReference>
<keyword evidence="3" id="KW-1185">Reference proteome</keyword>
<dbReference type="NCBIfam" id="TIGR01414">
    <property type="entry name" value="autotrans_barl"/>
    <property type="match status" value="1"/>
</dbReference>